<dbReference type="Gene3D" id="3.40.50.1820">
    <property type="entry name" value="alpha/beta hydrolase"/>
    <property type="match status" value="1"/>
</dbReference>
<organism evidence="2 3">
    <name type="scientific">Phytoactinopolyspora mesophila</name>
    <dbReference type="NCBI Taxonomy" id="2650750"/>
    <lineage>
        <taxon>Bacteria</taxon>
        <taxon>Bacillati</taxon>
        <taxon>Actinomycetota</taxon>
        <taxon>Actinomycetes</taxon>
        <taxon>Jiangellales</taxon>
        <taxon>Jiangellaceae</taxon>
        <taxon>Phytoactinopolyspora</taxon>
    </lineage>
</organism>
<dbReference type="GO" id="GO:0047372">
    <property type="term" value="F:monoacylglycerol lipase activity"/>
    <property type="evidence" value="ECO:0007669"/>
    <property type="project" value="TreeGrafter"/>
</dbReference>
<dbReference type="SUPFAM" id="SSF53474">
    <property type="entry name" value="alpha/beta-Hydrolases"/>
    <property type="match status" value="1"/>
</dbReference>
<dbReference type="Pfam" id="PF12697">
    <property type="entry name" value="Abhydrolase_6"/>
    <property type="match status" value="1"/>
</dbReference>
<dbReference type="InterPro" id="IPR050266">
    <property type="entry name" value="AB_hydrolase_sf"/>
</dbReference>
<feature type="domain" description="AB hydrolase-1" evidence="1">
    <location>
        <begin position="47"/>
        <end position="307"/>
    </location>
</feature>
<protein>
    <submittedName>
        <fullName evidence="2">Alpha/beta fold hydrolase</fullName>
    </submittedName>
</protein>
<sequence length="325" mass="35709">MQYRNWGERCPRWDGIRSETLDLDGRRVHMLLADTSPDARPETSPQLLLHGLAGSGTVWLDVITSLTAFGPVIAPDLPGSIFGETTIGRACQARLAANVVFLDRMTLHGLSMGGMAGLRFAAEHPGRVDRLVIVDSLMPVPMRRLERFGWQTLGRLVLTVGPVIARMLVWAWGRRLVDTKLRYLTDPEQLAAAGQSFGGDMTRAAPESIALAADQMREVPNHPARLAYAVTAFASATSAAFVSQRRMLAAIDRVSAPVLLVWGDQDRLVAREVIDHVLQRRPDWHLQVLESAGHAAPLEHPDAYIEAVCGWLIRPISTVRGPDVD</sequence>
<name>A0A7K3M957_9ACTN</name>
<evidence type="ECO:0000313" key="2">
    <source>
        <dbReference type="EMBL" id="NDL59482.1"/>
    </source>
</evidence>
<proteinExistence type="predicted"/>
<dbReference type="PANTHER" id="PTHR43798">
    <property type="entry name" value="MONOACYLGLYCEROL LIPASE"/>
    <property type="match status" value="1"/>
</dbReference>
<dbReference type="PANTHER" id="PTHR43798:SF33">
    <property type="entry name" value="HYDROLASE, PUTATIVE (AFU_ORTHOLOGUE AFUA_2G14860)-RELATED"/>
    <property type="match status" value="1"/>
</dbReference>
<accession>A0A7K3M957</accession>
<dbReference type="Proteomes" id="UP000460435">
    <property type="component" value="Unassembled WGS sequence"/>
</dbReference>
<evidence type="ECO:0000259" key="1">
    <source>
        <dbReference type="Pfam" id="PF12697"/>
    </source>
</evidence>
<dbReference type="InterPro" id="IPR029058">
    <property type="entry name" value="AB_hydrolase_fold"/>
</dbReference>
<dbReference type="RefSeq" id="WP_162452159.1">
    <property type="nucleotide sequence ID" value="NZ_WLZY01000007.1"/>
</dbReference>
<comment type="caution">
    <text evidence="2">The sequence shown here is derived from an EMBL/GenBank/DDBJ whole genome shotgun (WGS) entry which is preliminary data.</text>
</comment>
<keyword evidence="3" id="KW-1185">Reference proteome</keyword>
<dbReference type="EMBL" id="WLZY01000007">
    <property type="protein sequence ID" value="NDL59482.1"/>
    <property type="molecule type" value="Genomic_DNA"/>
</dbReference>
<dbReference type="GO" id="GO:0016020">
    <property type="term" value="C:membrane"/>
    <property type="evidence" value="ECO:0007669"/>
    <property type="project" value="TreeGrafter"/>
</dbReference>
<dbReference type="AlphaFoldDB" id="A0A7K3M957"/>
<dbReference type="GO" id="GO:0046464">
    <property type="term" value="P:acylglycerol catabolic process"/>
    <property type="evidence" value="ECO:0007669"/>
    <property type="project" value="TreeGrafter"/>
</dbReference>
<keyword evidence="2" id="KW-0378">Hydrolase</keyword>
<dbReference type="InterPro" id="IPR000073">
    <property type="entry name" value="AB_hydrolase_1"/>
</dbReference>
<evidence type="ECO:0000313" key="3">
    <source>
        <dbReference type="Proteomes" id="UP000460435"/>
    </source>
</evidence>
<gene>
    <name evidence="2" type="ORF">F7O44_20625</name>
</gene>
<reference evidence="2 3" key="1">
    <citation type="submission" date="2019-11" db="EMBL/GenBank/DDBJ databases">
        <authorList>
            <person name="Li X.-J."/>
            <person name="Feng X.-M."/>
        </authorList>
    </citation>
    <scope>NUCLEOTIDE SEQUENCE [LARGE SCALE GENOMIC DNA]</scope>
    <source>
        <strain evidence="2 3">XMNu-373</strain>
    </source>
</reference>